<feature type="compositionally biased region" description="Basic and acidic residues" evidence="1">
    <location>
        <begin position="163"/>
        <end position="173"/>
    </location>
</feature>
<evidence type="ECO:0000313" key="3">
    <source>
        <dbReference type="Proteomes" id="UP000572754"/>
    </source>
</evidence>
<sequence length="284" mass="32241">MDDSQQAKRPLEDKQSDRPKKRQNRSPKKEPSDAAKQAAHACLQQHPKYTTRKLDDHLTPDPTVSFFLQEEAEAMALFDASQSKVDFEKFTPKESTNSPTVNDFRSVWKVCLRVFEWSPVLLISPLNGLKYRSARTPQQSTHGPESSEPPEGPEQPDNTQDPEESRSSKDKPSEVIFAPGFSQALFTLIVHPCWEGDAVLFLLAQFTVKCRVNNQEPWPRDDLLNRVSGLRTLRSMFDDPDREPIGIAEMMNAVHNSQTEDDRTTFSRFLHFLGGQVKSTPSDN</sequence>
<evidence type="ECO:0000256" key="1">
    <source>
        <dbReference type="SAM" id="MobiDB-lite"/>
    </source>
</evidence>
<dbReference type="EMBL" id="JAAQPE010000463">
    <property type="protein sequence ID" value="KAF5662347.1"/>
    <property type="molecule type" value="Genomic_DNA"/>
</dbReference>
<reference evidence="3" key="1">
    <citation type="journal article" date="2020" name="BMC Genomics">
        <title>Correction to: Identification and distribution of gene clusters required for synthesis of sphingolipid metabolism inhibitors in diverse species of the filamentous fungus Fusarium.</title>
        <authorList>
            <person name="Kim H.S."/>
            <person name="Lohmar J.M."/>
            <person name="Busman M."/>
            <person name="Brown D.W."/>
            <person name="Naumann T.A."/>
            <person name="Divon H.H."/>
            <person name="Lysoe E."/>
            <person name="Uhlig S."/>
            <person name="Proctor R.H."/>
        </authorList>
    </citation>
    <scope>NUCLEOTIDE SEQUENCE [LARGE SCALE GENOMIC DNA]</scope>
    <source>
        <strain evidence="3">NRRL 25331</strain>
    </source>
</reference>
<organism evidence="2 3">
    <name type="scientific">Fusarium circinatum</name>
    <name type="common">Pitch canker fungus</name>
    <name type="synonym">Gibberella circinata</name>
    <dbReference type="NCBI Taxonomy" id="48490"/>
    <lineage>
        <taxon>Eukaryota</taxon>
        <taxon>Fungi</taxon>
        <taxon>Dikarya</taxon>
        <taxon>Ascomycota</taxon>
        <taxon>Pezizomycotina</taxon>
        <taxon>Sordariomycetes</taxon>
        <taxon>Hypocreomycetidae</taxon>
        <taxon>Hypocreales</taxon>
        <taxon>Nectriaceae</taxon>
        <taxon>Fusarium</taxon>
        <taxon>Fusarium fujikuroi species complex</taxon>
    </lineage>
</organism>
<dbReference type="Proteomes" id="UP000572754">
    <property type="component" value="Unassembled WGS sequence"/>
</dbReference>
<protein>
    <submittedName>
        <fullName evidence="2">Uncharacterized protein</fullName>
    </submittedName>
</protein>
<keyword evidence="3" id="KW-1185">Reference proteome</keyword>
<gene>
    <name evidence="2" type="ORF">FCIRC_11541</name>
</gene>
<reference evidence="2 3" key="2">
    <citation type="submission" date="2020-05" db="EMBL/GenBank/DDBJ databases">
        <title>Identification and distribution of gene clusters putatively required for synthesis of sphingolipid metabolism inhibitors in phylogenetically diverse species of the filamentous fungus Fusarium.</title>
        <authorList>
            <person name="Kim H.-S."/>
            <person name="Busman M."/>
            <person name="Brown D.W."/>
            <person name="Divon H."/>
            <person name="Uhlig S."/>
            <person name="Proctor R.H."/>
        </authorList>
    </citation>
    <scope>NUCLEOTIDE SEQUENCE [LARGE SCALE GENOMIC DNA]</scope>
    <source>
        <strain evidence="2 3">NRRL 25331</strain>
    </source>
</reference>
<feature type="region of interest" description="Disordered" evidence="1">
    <location>
        <begin position="1"/>
        <end position="59"/>
    </location>
</feature>
<proteinExistence type="predicted"/>
<feature type="compositionally biased region" description="Basic and acidic residues" evidence="1">
    <location>
        <begin position="1"/>
        <end position="18"/>
    </location>
</feature>
<accession>A0A8H5T4Z3</accession>
<comment type="caution">
    <text evidence="2">The sequence shown here is derived from an EMBL/GenBank/DDBJ whole genome shotgun (WGS) entry which is preliminary data.</text>
</comment>
<dbReference type="AlphaFoldDB" id="A0A8H5T4Z3"/>
<evidence type="ECO:0000313" key="2">
    <source>
        <dbReference type="EMBL" id="KAF5662347.1"/>
    </source>
</evidence>
<feature type="region of interest" description="Disordered" evidence="1">
    <location>
        <begin position="134"/>
        <end position="173"/>
    </location>
</feature>
<name>A0A8H5T4Z3_FUSCI</name>